<sequence>MAKRKEADTPILENEAVKELLALLKENQAQGGKELAAAIGQVAEMEKQLAEAVGELKTMREDLAQMQNHPLKAALQKSIITLQDRILALRDNLAELKAGVIEGCKKALADFKVRGVAALDNAARFFHIKSGLETMRDNLGQSIGIDQKAIAKIEAVSAEYHEAGRHLKNIGRTLTGKEAVQEAKPAGKLAKTIEAPYRAELACLHAMKKSVEKAIDRVSRLEQAAEKKPSILKTMQEHKEKAQPPQEKAAPAVSHDGR</sequence>
<evidence type="ECO:0000313" key="3">
    <source>
        <dbReference type="EMBL" id="MCB7385699.1"/>
    </source>
</evidence>
<protein>
    <submittedName>
        <fullName evidence="3">Uncharacterized protein</fullName>
    </submittedName>
</protein>
<accession>A0ABS8DBV1</accession>
<dbReference type="Pfam" id="PF20379">
    <property type="entry name" value="DUF6674"/>
    <property type="match status" value="1"/>
</dbReference>
<evidence type="ECO:0000256" key="1">
    <source>
        <dbReference type="SAM" id="Coils"/>
    </source>
</evidence>
<proteinExistence type="predicted"/>
<dbReference type="Proteomes" id="UP001299546">
    <property type="component" value="Unassembled WGS sequence"/>
</dbReference>
<organism evidence="3 4">
    <name type="scientific">Bariatricus massiliensis</name>
    <dbReference type="NCBI Taxonomy" id="1745713"/>
    <lineage>
        <taxon>Bacteria</taxon>
        <taxon>Bacillati</taxon>
        <taxon>Bacillota</taxon>
        <taxon>Clostridia</taxon>
        <taxon>Lachnospirales</taxon>
        <taxon>Lachnospiraceae</taxon>
        <taxon>Bariatricus</taxon>
    </lineage>
</organism>
<comment type="caution">
    <text evidence="3">The sequence shown here is derived from an EMBL/GenBank/DDBJ whole genome shotgun (WGS) entry which is preliminary data.</text>
</comment>
<keyword evidence="4" id="KW-1185">Reference proteome</keyword>
<dbReference type="EMBL" id="JAJCIS010000001">
    <property type="protein sequence ID" value="MCB7385699.1"/>
    <property type="molecule type" value="Genomic_DNA"/>
</dbReference>
<name>A0ABS8DBV1_9FIRM</name>
<feature type="compositionally biased region" description="Low complexity" evidence="2">
    <location>
        <begin position="243"/>
        <end position="252"/>
    </location>
</feature>
<feature type="coiled-coil region" evidence="1">
    <location>
        <begin position="35"/>
        <end position="69"/>
    </location>
</feature>
<dbReference type="InterPro" id="IPR046656">
    <property type="entry name" value="DUF6674"/>
</dbReference>
<feature type="compositionally biased region" description="Basic and acidic residues" evidence="2">
    <location>
        <begin position="222"/>
        <end position="242"/>
    </location>
</feature>
<evidence type="ECO:0000256" key="2">
    <source>
        <dbReference type="SAM" id="MobiDB-lite"/>
    </source>
</evidence>
<reference evidence="3 4" key="1">
    <citation type="submission" date="2021-10" db="EMBL/GenBank/DDBJ databases">
        <title>Collection of gut derived symbiotic bacterial strains cultured from healthy donors.</title>
        <authorList>
            <person name="Lin H."/>
            <person name="Littmann E."/>
            <person name="Kohout C."/>
            <person name="Pamer E.G."/>
        </authorList>
    </citation>
    <scope>NUCLEOTIDE SEQUENCE [LARGE SCALE GENOMIC DNA]</scope>
    <source>
        <strain evidence="3 4">DFI.1.165</strain>
    </source>
</reference>
<keyword evidence="1" id="KW-0175">Coiled coil</keyword>
<feature type="region of interest" description="Disordered" evidence="2">
    <location>
        <begin position="222"/>
        <end position="258"/>
    </location>
</feature>
<dbReference type="RefSeq" id="WP_227183079.1">
    <property type="nucleotide sequence ID" value="NZ_JAJCIQ010000001.1"/>
</dbReference>
<evidence type="ECO:0000313" key="4">
    <source>
        <dbReference type="Proteomes" id="UP001299546"/>
    </source>
</evidence>
<gene>
    <name evidence="3" type="ORF">LIZ65_00210</name>
</gene>